<evidence type="ECO:0008006" key="3">
    <source>
        <dbReference type="Google" id="ProtNLM"/>
    </source>
</evidence>
<sequence length="144" mass="16431">MTQRIIDNEMVLQAVIGDLRQMFAESKYLRMTVKSGRTRSVDQNAISHAWYGQIARELREDDELGWKCYCKLHHGVPILRAEDDDFRGSYDAAIKGLTYEQKLKVMRLLPVSSLMTKAQLSKYLEAVQADFVGRGVMLSFPEAA</sequence>
<comment type="caution">
    <text evidence="1">The sequence shown here is derived from an EMBL/GenBank/DDBJ whole genome shotgun (WGS) entry which is preliminary data.</text>
</comment>
<name>A0A562LB22_9GAMM</name>
<dbReference type="SUPFAM" id="SSF103370">
    <property type="entry name" value="NinB"/>
    <property type="match status" value="1"/>
</dbReference>
<organism evidence="1 2">
    <name type="scientific">Luteimonas cucumeris</name>
    <dbReference type="NCBI Taxonomy" id="985012"/>
    <lineage>
        <taxon>Bacteria</taxon>
        <taxon>Pseudomonadati</taxon>
        <taxon>Pseudomonadota</taxon>
        <taxon>Gammaproteobacteria</taxon>
        <taxon>Lysobacterales</taxon>
        <taxon>Lysobacteraceae</taxon>
        <taxon>Luteimonas</taxon>
    </lineage>
</organism>
<keyword evidence="2" id="KW-1185">Reference proteome</keyword>
<dbReference type="EMBL" id="VLKN01000002">
    <property type="protein sequence ID" value="TWI04831.1"/>
    <property type="molecule type" value="Genomic_DNA"/>
</dbReference>
<dbReference type="InterPro" id="IPR036619">
    <property type="entry name" value="NinB_sf"/>
</dbReference>
<proteinExistence type="predicted"/>
<protein>
    <recommendedName>
        <fullName evidence="3">NinB protein</fullName>
    </recommendedName>
</protein>
<dbReference type="OrthoDB" id="8685801at2"/>
<accession>A0A562LB22</accession>
<dbReference type="Proteomes" id="UP000315167">
    <property type="component" value="Unassembled WGS sequence"/>
</dbReference>
<dbReference type="RefSeq" id="WP_144898485.1">
    <property type="nucleotide sequence ID" value="NZ_VLKN01000002.1"/>
</dbReference>
<gene>
    <name evidence="1" type="ORF">IP90_00969</name>
</gene>
<evidence type="ECO:0000313" key="1">
    <source>
        <dbReference type="EMBL" id="TWI04831.1"/>
    </source>
</evidence>
<dbReference type="AlphaFoldDB" id="A0A562LB22"/>
<evidence type="ECO:0000313" key="2">
    <source>
        <dbReference type="Proteomes" id="UP000315167"/>
    </source>
</evidence>
<reference evidence="1 2" key="1">
    <citation type="journal article" date="2015" name="Stand. Genomic Sci.">
        <title>Genomic Encyclopedia of Bacterial and Archaeal Type Strains, Phase III: the genomes of soil and plant-associated and newly described type strains.</title>
        <authorList>
            <person name="Whitman W.B."/>
            <person name="Woyke T."/>
            <person name="Klenk H.P."/>
            <person name="Zhou Y."/>
            <person name="Lilburn T.G."/>
            <person name="Beck B.J."/>
            <person name="De Vos P."/>
            <person name="Vandamme P."/>
            <person name="Eisen J.A."/>
            <person name="Garrity G."/>
            <person name="Hugenholtz P."/>
            <person name="Kyrpides N.C."/>
        </authorList>
    </citation>
    <scope>NUCLEOTIDE SEQUENCE [LARGE SCALE GENOMIC DNA]</scope>
    <source>
        <strain evidence="1 2">CGMCC 1.10821</strain>
    </source>
</reference>
<dbReference type="Gene3D" id="1.10.3790.10">
    <property type="entry name" value="NinB"/>
    <property type="match status" value="1"/>
</dbReference>